<gene>
    <name evidence="2" type="ORF">BDV36DRAFT_278132</name>
</gene>
<protein>
    <submittedName>
        <fullName evidence="2">Uncharacterized protein</fullName>
    </submittedName>
</protein>
<keyword evidence="1" id="KW-0472">Membrane</keyword>
<dbReference type="EMBL" id="ML735961">
    <property type="protein sequence ID" value="KAE8410326.1"/>
    <property type="molecule type" value="Genomic_DNA"/>
</dbReference>
<dbReference type="Proteomes" id="UP000325395">
    <property type="component" value="Unassembled WGS sequence"/>
</dbReference>
<keyword evidence="1" id="KW-1133">Transmembrane helix</keyword>
<reference evidence="2 3" key="1">
    <citation type="submission" date="2019-04" db="EMBL/GenBank/DDBJ databases">
        <authorList>
            <consortium name="DOE Joint Genome Institute"/>
            <person name="Mondo S."/>
            <person name="Kjaerbolling I."/>
            <person name="Vesth T."/>
            <person name="Frisvad J.C."/>
            <person name="Nybo J.L."/>
            <person name="Theobald S."/>
            <person name="Kildgaard S."/>
            <person name="Isbrandt T."/>
            <person name="Kuo A."/>
            <person name="Sato A."/>
            <person name="Lyhne E.K."/>
            <person name="Kogle M.E."/>
            <person name="Wiebenga A."/>
            <person name="Kun R.S."/>
            <person name="Lubbers R.J."/>
            <person name="Makela M.R."/>
            <person name="Barry K."/>
            <person name="Chovatia M."/>
            <person name="Clum A."/>
            <person name="Daum C."/>
            <person name="Haridas S."/>
            <person name="He G."/>
            <person name="LaButti K."/>
            <person name="Lipzen A."/>
            <person name="Riley R."/>
            <person name="Salamov A."/>
            <person name="Simmons B.A."/>
            <person name="Magnuson J.K."/>
            <person name="Henrissat B."/>
            <person name="Mortensen U.H."/>
            <person name="Larsen T.O."/>
            <person name="Devries R.P."/>
            <person name="Grigoriev I.V."/>
            <person name="Machida M."/>
            <person name="Baker S.E."/>
            <person name="Andersen M.R."/>
            <person name="Cantor M.N."/>
            <person name="Hua S.X."/>
        </authorList>
    </citation>
    <scope>NUCLEOTIDE SEQUENCE [LARGE SCALE GENOMIC DNA]</scope>
    <source>
        <strain evidence="2 3">CBS 117616</strain>
    </source>
</reference>
<accession>A0ABQ6W4N9</accession>
<sequence>MVYHGIHSAMMHLPVDDAAVSFVLANDCIAECPHPRLRRSSDRCIVNLFFWYPVIPTYLLTYSVYILLLNRKEITGKSRH</sequence>
<keyword evidence="3" id="KW-1185">Reference proteome</keyword>
<keyword evidence="1" id="KW-0812">Transmembrane</keyword>
<evidence type="ECO:0000313" key="2">
    <source>
        <dbReference type="EMBL" id="KAE8410326.1"/>
    </source>
</evidence>
<proteinExistence type="predicted"/>
<organism evidence="2 3">
    <name type="scientific">Aspergillus pseudocaelatus</name>
    <dbReference type="NCBI Taxonomy" id="1825620"/>
    <lineage>
        <taxon>Eukaryota</taxon>
        <taxon>Fungi</taxon>
        <taxon>Dikarya</taxon>
        <taxon>Ascomycota</taxon>
        <taxon>Pezizomycotina</taxon>
        <taxon>Eurotiomycetes</taxon>
        <taxon>Eurotiomycetidae</taxon>
        <taxon>Eurotiales</taxon>
        <taxon>Aspergillaceae</taxon>
        <taxon>Aspergillus</taxon>
        <taxon>Aspergillus subgen. Circumdati</taxon>
    </lineage>
</organism>
<name>A0ABQ6W4N9_9EURO</name>
<evidence type="ECO:0000256" key="1">
    <source>
        <dbReference type="SAM" id="Phobius"/>
    </source>
</evidence>
<evidence type="ECO:0000313" key="3">
    <source>
        <dbReference type="Proteomes" id="UP000325395"/>
    </source>
</evidence>
<feature type="transmembrane region" description="Helical" evidence="1">
    <location>
        <begin position="49"/>
        <end position="69"/>
    </location>
</feature>